<dbReference type="RefSeq" id="WP_024762913.1">
    <property type="nucleotide sequence ID" value="NZ_CP049140.1"/>
</dbReference>
<dbReference type="AlphaFoldDB" id="A0A6G6J2I3"/>
<organism evidence="1 2">
    <name type="scientific">Pseudomonas nitroreducens</name>
    <dbReference type="NCBI Taxonomy" id="46680"/>
    <lineage>
        <taxon>Bacteria</taxon>
        <taxon>Pseudomonadati</taxon>
        <taxon>Pseudomonadota</taxon>
        <taxon>Gammaproteobacteria</taxon>
        <taxon>Pseudomonadales</taxon>
        <taxon>Pseudomonadaceae</taxon>
        <taxon>Pseudomonas</taxon>
    </lineage>
</organism>
<sequence length="89" mass="9891">MSQLKPGDIALVVGGDLLLGCEVELIKWVEPGRTWAVIRGVEYFLDPTEPAGGWHVRNATDTGIKDPRHLMPLRGNFQPEQQSVREVQA</sequence>
<dbReference type="EMBL" id="CP049140">
    <property type="protein sequence ID" value="QIE89472.1"/>
    <property type="molecule type" value="Genomic_DNA"/>
</dbReference>
<proteinExistence type="predicted"/>
<name>A0A6G6J2I3_PSENT</name>
<reference evidence="1 2" key="1">
    <citation type="submission" date="2020-02" db="EMBL/GenBank/DDBJ databases">
        <title>Integrative conjugative elements (ICEs) and plasmids drive adaptation of Pseudomonas nitroreducens strain HBP1 to wastewater environment.</title>
        <authorList>
            <person name="Sentchilo V."/>
            <person name="Carraro N."/>
            <person name="Bertelli C."/>
            <person name="van der Meer J.R."/>
        </authorList>
    </citation>
    <scope>NUCLEOTIDE SEQUENCE [LARGE SCALE GENOMIC DNA]</scope>
    <source>
        <strain evidence="1 2">HBP1</strain>
    </source>
</reference>
<dbReference type="Proteomes" id="UP000501063">
    <property type="component" value="Chromosome"/>
</dbReference>
<dbReference type="KEGG" id="pnt:G5B91_25685"/>
<evidence type="ECO:0000313" key="1">
    <source>
        <dbReference type="EMBL" id="QIE89472.1"/>
    </source>
</evidence>
<evidence type="ECO:0008006" key="3">
    <source>
        <dbReference type="Google" id="ProtNLM"/>
    </source>
</evidence>
<evidence type="ECO:0000313" key="2">
    <source>
        <dbReference type="Proteomes" id="UP000501063"/>
    </source>
</evidence>
<accession>A0A6G6J2I3</accession>
<protein>
    <recommendedName>
        <fullName evidence="3">DUF2158 domain-containing protein</fullName>
    </recommendedName>
</protein>
<gene>
    <name evidence="1" type="ORF">G5B91_25685</name>
</gene>